<dbReference type="InterPro" id="IPR026444">
    <property type="entry name" value="Secre_tail"/>
</dbReference>
<reference evidence="5" key="1">
    <citation type="journal article" date="2019" name="Int. J. Syst. Evol. Microbiol.">
        <title>The Global Catalogue of Microorganisms (GCM) 10K type strain sequencing project: providing services to taxonomists for standard genome sequencing and annotation.</title>
        <authorList>
            <consortium name="The Broad Institute Genomics Platform"/>
            <consortium name="The Broad Institute Genome Sequencing Center for Infectious Disease"/>
            <person name="Wu L."/>
            <person name="Ma J."/>
        </authorList>
    </citation>
    <scope>NUCLEOTIDE SEQUENCE [LARGE SCALE GENOMIC DNA]</scope>
    <source>
        <strain evidence="5">KCTC 32141</strain>
    </source>
</reference>
<dbReference type="Pfam" id="PF18962">
    <property type="entry name" value="Por_Secre_tail"/>
    <property type="match status" value="1"/>
</dbReference>
<evidence type="ECO:0000259" key="3">
    <source>
        <dbReference type="Pfam" id="PF18962"/>
    </source>
</evidence>
<comment type="caution">
    <text evidence="4">The sequence shown here is derived from an EMBL/GenBank/DDBJ whole genome shotgun (WGS) entry which is preliminary data.</text>
</comment>
<proteinExistence type="predicted"/>
<feature type="chain" id="PRO_5045576711" evidence="2">
    <location>
        <begin position="23"/>
        <end position="449"/>
    </location>
</feature>
<evidence type="ECO:0000256" key="2">
    <source>
        <dbReference type="SAM" id="SignalP"/>
    </source>
</evidence>
<evidence type="ECO:0000313" key="4">
    <source>
        <dbReference type="EMBL" id="MFD2823933.1"/>
    </source>
</evidence>
<evidence type="ECO:0000256" key="1">
    <source>
        <dbReference type="ARBA" id="ARBA00022729"/>
    </source>
</evidence>
<sequence>MKKNTYLSILIICLLVSYTSDAQTVYQLDHIHRYTWENDDWLRNVEEYYDYNIGGIKETNVLNKVSADGISFTDNFRHTKSYNSNNFIIEDVKQLWNGSTWIDDTKTSTTYDGDDNILQELHQKHNGVIWENETKTENTYTETVEENFFYDKYEDDTWVLKRQAINTLTDEGYDVEVWSRNYSTEVFEPNTNDIYTISNDLIESIIYQSWDATLTVPGWKNNEQLIITYTPENVYETLEYYLWDNSLMDWETEPYNRSTYIRDDATYNLIILSENYNGSAWENEFRSLQIYDVNDNVLSTEWQEWDSSLGTGGDWFTFSFVPSTYDENNNHTQVIYQYNYDETELENSSRTDKFWSEATALSVSFNSIENISLYPNPTTDIINVKFKSPTTYSSDALLYDMQGKLIHKVIIEAGNSTAKIPIKYEADGMYMLHINTKTSTQTYKIIKTN</sequence>
<accession>A0ABW5WMG4</accession>
<name>A0ABW5WMG4_9FLAO</name>
<dbReference type="EMBL" id="JBHUOV010000002">
    <property type="protein sequence ID" value="MFD2823933.1"/>
    <property type="molecule type" value="Genomic_DNA"/>
</dbReference>
<dbReference type="RefSeq" id="WP_183488250.1">
    <property type="nucleotide sequence ID" value="NZ_JBHUOV010000002.1"/>
</dbReference>
<gene>
    <name evidence="4" type="ORF">ACFS5M_09645</name>
</gene>
<feature type="signal peptide" evidence="2">
    <location>
        <begin position="1"/>
        <end position="22"/>
    </location>
</feature>
<dbReference type="Proteomes" id="UP001597533">
    <property type="component" value="Unassembled WGS sequence"/>
</dbReference>
<evidence type="ECO:0000313" key="5">
    <source>
        <dbReference type="Proteomes" id="UP001597533"/>
    </source>
</evidence>
<feature type="domain" description="Secretion system C-terminal sorting" evidence="3">
    <location>
        <begin position="373"/>
        <end position="446"/>
    </location>
</feature>
<protein>
    <submittedName>
        <fullName evidence="4">T9SS type A sorting domain-containing protein</fullName>
    </submittedName>
</protein>
<keyword evidence="5" id="KW-1185">Reference proteome</keyword>
<dbReference type="Gene3D" id="2.40.128.720">
    <property type="match status" value="2"/>
</dbReference>
<keyword evidence="1 2" id="KW-0732">Signal</keyword>
<dbReference type="NCBIfam" id="TIGR04183">
    <property type="entry name" value="Por_Secre_tail"/>
    <property type="match status" value="1"/>
</dbReference>
<organism evidence="4 5">
    <name type="scientific">Lacinutrix iliipiscaria</name>
    <dbReference type="NCBI Taxonomy" id="1230532"/>
    <lineage>
        <taxon>Bacteria</taxon>
        <taxon>Pseudomonadati</taxon>
        <taxon>Bacteroidota</taxon>
        <taxon>Flavobacteriia</taxon>
        <taxon>Flavobacteriales</taxon>
        <taxon>Flavobacteriaceae</taxon>
        <taxon>Lacinutrix</taxon>
    </lineage>
</organism>